<evidence type="ECO:0000256" key="3">
    <source>
        <dbReference type="ARBA" id="ARBA00022475"/>
    </source>
</evidence>
<comment type="caution">
    <text evidence="20">The sequence shown here is derived from an EMBL/GenBank/DDBJ whole genome shotgun (WGS) entry which is preliminary data.</text>
</comment>
<keyword evidence="4" id="KW-0444">Lipid biosynthesis</keyword>
<organism evidence="20 21">
    <name type="scientific">Candidatus Roizmanbacteria bacterium RIFCSPLOWO2_01_FULL_38_12</name>
    <dbReference type="NCBI Taxonomy" id="1802061"/>
    <lineage>
        <taxon>Bacteria</taxon>
        <taxon>Candidatus Roizmaniibacteriota</taxon>
    </lineage>
</organism>
<evidence type="ECO:0000256" key="16">
    <source>
        <dbReference type="PIRSR" id="PIRSR600829-2"/>
    </source>
</evidence>
<dbReference type="AlphaFoldDB" id="A0A1F7IWL4"/>
<dbReference type="CDD" id="cd14265">
    <property type="entry name" value="UDPK_IM_like"/>
    <property type="match status" value="1"/>
</dbReference>
<name>A0A1F7IWL4_9BACT</name>
<feature type="binding site" evidence="18">
    <location>
        <position position="70"/>
    </location>
    <ligand>
        <name>a divalent metal cation</name>
        <dbReference type="ChEBI" id="CHEBI:60240"/>
    </ligand>
</feature>
<keyword evidence="8" id="KW-0418">Kinase</keyword>
<keyword evidence="5" id="KW-0808">Transferase</keyword>
<evidence type="ECO:0000256" key="12">
    <source>
        <dbReference type="ARBA" id="ARBA00023136"/>
    </source>
</evidence>
<dbReference type="Gene3D" id="1.10.287.3610">
    <property type="match status" value="1"/>
</dbReference>
<dbReference type="InterPro" id="IPR033717">
    <property type="entry name" value="UDPK"/>
</dbReference>
<feature type="transmembrane region" description="Helical" evidence="19">
    <location>
        <begin position="25"/>
        <end position="43"/>
    </location>
</feature>
<comment type="subcellular location">
    <subcellularLocation>
        <location evidence="1">Cell membrane</location>
        <topology evidence="1">Multi-pass membrane protein</topology>
    </subcellularLocation>
</comment>
<evidence type="ECO:0000256" key="8">
    <source>
        <dbReference type="ARBA" id="ARBA00022777"/>
    </source>
</evidence>
<keyword evidence="3" id="KW-1003">Cell membrane</keyword>
<evidence type="ECO:0000256" key="15">
    <source>
        <dbReference type="PIRSR" id="PIRSR600829-1"/>
    </source>
</evidence>
<evidence type="ECO:0000256" key="19">
    <source>
        <dbReference type="SAM" id="Phobius"/>
    </source>
</evidence>
<evidence type="ECO:0000256" key="10">
    <source>
        <dbReference type="ARBA" id="ARBA00022989"/>
    </source>
</evidence>
<evidence type="ECO:0000256" key="1">
    <source>
        <dbReference type="ARBA" id="ARBA00004651"/>
    </source>
</evidence>
<evidence type="ECO:0000256" key="18">
    <source>
        <dbReference type="PIRSR" id="PIRSR600829-4"/>
    </source>
</evidence>
<accession>A0A1F7IWL4</accession>
<evidence type="ECO:0000313" key="21">
    <source>
        <dbReference type="Proteomes" id="UP000177141"/>
    </source>
</evidence>
<evidence type="ECO:0000256" key="6">
    <source>
        <dbReference type="ARBA" id="ARBA00022692"/>
    </source>
</evidence>
<feature type="binding site" evidence="16">
    <location>
        <begin position="7"/>
        <end position="12"/>
    </location>
    <ligand>
        <name>substrate</name>
    </ligand>
</feature>
<dbReference type="PANTHER" id="PTHR34299:SF1">
    <property type="entry name" value="DIACYLGLYCEROL KINASE"/>
    <property type="match status" value="1"/>
</dbReference>
<feature type="transmembrane region" description="Helical" evidence="19">
    <location>
        <begin position="49"/>
        <end position="69"/>
    </location>
</feature>
<evidence type="ECO:0000256" key="14">
    <source>
        <dbReference type="ARBA" id="ARBA00023264"/>
    </source>
</evidence>
<keyword evidence="13" id="KW-0594">Phospholipid biosynthesis</keyword>
<dbReference type="Proteomes" id="UP000177141">
    <property type="component" value="Unassembled WGS sequence"/>
</dbReference>
<keyword evidence="10 19" id="KW-1133">Transmembrane helix</keyword>
<dbReference type="GO" id="GO:0016301">
    <property type="term" value="F:kinase activity"/>
    <property type="evidence" value="ECO:0007669"/>
    <property type="project" value="UniProtKB-KW"/>
</dbReference>
<dbReference type="EMBL" id="MGAL01000026">
    <property type="protein sequence ID" value="OGK47758.1"/>
    <property type="molecule type" value="Genomic_DNA"/>
</dbReference>
<sequence length="115" mass="12934">MTKHFKAVRFAWNGIVWGLKTQPNYRVHILLSLITVLAGYYYGISYEEWLTVIVMMFLGFVIETVNTAIEKLGDSIDTKFNEHIKLAKDSGAGAMLIFSFGAAIIAAIIFLPKIF</sequence>
<keyword evidence="7 17" id="KW-0547">Nucleotide-binding</keyword>
<evidence type="ECO:0000256" key="11">
    <source>
        <dbReference type="ARBA" id="ARBA00023098"/>
    </source>
</evidence>
<evidence type="ECO:0000256" key="2">
    <source>
        <dbReference type="ARBA" id="ARBA00005967"/>
    </source>
</evidence>
<reference evidence="20 21" key="1">
    <citation type="journal article" date="2016" name="Nat. Commun.">
        <title>Thousands of microbial genomes shed light on interconnected biogeochemical processes in an aquifer system.</title>
        <authorList>
            <person name="Anantharaman K."/>
            <person name="Brown C.T."/>
            <person name="Hug L.A."/>
            <person name="Sharon I."/>
            <person name="Castelle C.J."/>
            <person name="Probst A.J."/>
            <person name="Thomas B.C."/>
            <person name="Singh A."/>
            <person name="Wilkins M.J."/>
            <person name="Karaoz U."/>
            <person name="Brodie E.L."/>
            <person name="Williams K.H."/>
            <person name="Hubbard S.S."/>
            <person name="Banfield J.F."/>
        </authorList>
    </citation>
    <scope>NUCLEOTIDE SEQUENCE [LARGE SCALE GENOMIC DNA]</scope>
</reference>
<evidence type="ECO:0000256" key="4">
    <source>
        <dbReference type="ARBA" id="ARBA00022516"/>
    </source>
</evidence>
<feature type="transmembrane region" description="Helical" evidence="19">
    <location>
        <begin position="90"/>
        <end position="111"/>
    </location>
</feature>
<feature type="binding site" evidence="17">
    <location>
        <begin position="88"/>
        <end position="89"/>
    </location>
    <ligand>
        <name>ATP</name>
        <dbReference type="ChEBI" id="CHEBI:30616"/>
    </ligand>
</feature>
<gene>
    <name evidence="20" type="ORF">A3A93_02270</name>
</gene>
<protein>
    <recommendedName>
        <fullName evidence="22">Diacylglycerol kinase</fullName>
    </recommendedName>
</protein>
<keyword evidence="11" id="KW-0443">Lipid metabolism</keyword>
<keyword evidence="9 17" id="KW-0067">ATP-binding</keyword>
<keyword evidence="18" id="KW-0460">Magnesium</keyword>
<proteinExistence type="inferred from homology"/>
<feature type="binding site" evidence="16">
    <location>
        <position position="63"/>
    </location>
    <ligand>
        <name>substrate</name>
    </ligand>
</feature>
<dbReference type="PANTHER" id="PTHR34299">
    <property type="entry name" value="DIACYLGLYCEROL KINASE"/>
    <property type="match status" value="1"/>
</dbReference>
<evidence type="ECO:0000313" key="20">
    <source>
        <dbReference type="EMBL" id="OGK47758.1"/>
    </source>
</evidence>
<evidence type="ECO:0000256" key="9">
    <source>
        <dbReference type="ARBA" id="ARBA00022840"/>
    </source>
</evidence>
<keyword evidence="18" id="KW-0479">Metal-binding</keyword>
<dbReference type="InterPro" id="IPR036945">
    <property type="entry name" value="DAGK_sf"/>
</dbReference>
<evidence type="ECO:0000256" key="17">
    <source>
        <dbReference type="PIRSR" id="PIRSR600829-3"/>
    </source>
</evidence>
<keyword evidence="12 19" id="KW-0472">Membrane</keyword>
<dbReference type="GO" id="GO:0005886">
    <property type="term" value="C:plasma membrane"/>
    <property type="evidence" value="ECO:0007669"/>
    <property type="project" value="UniProtKB-SubCell"/>
</dbReference>
<dbReference type="GO" id="GO:0046872">
    <property type="term" value="F:metal ion binding"/>
    <property type="evidence" value="ECO:0007669"/>
    <property type="project" value="UniProtKB-KW"/>
</dbReference>
<dbReference type="GO" id="GO:0005524">
    <property type="term" value="F:ATP binding"/>
    <property type="evidence" value="ECO:0007669"/>
    <property type="project" value="UniProtKB-KW"/>
</dbReference>
<keyword evidence="14" id="KW-1208">Phospholipid metabolism</keyword>
<keyword evidence="6 19" id="KW-0812">Transmembrane</keyword>
<evidence type="ECO:0008006" key="22">
    <source>
        <dbReference type="Google" id="ProtNLM"/>
    </source>
</evidence>
<dbReference type="STRING" id="1802061.A3A93_02270"/>
<evidence type="ECO:0000256" key="7">
    <source>
        <dbReference type="ARBA" id="ARBA00022741"/>
    </source>
</evidence>
<dbReference type="Pfam" id="PF01219">
    <property type="entry name" value="DAGK_prokar"/>
    <property type="match status" value="1"/>
</dbReference>
<evidence type="ECO:0000256" key="5">
    <source>
        <dbReference type="ARBA" id="ARBA00022679"/>
    </source>
</evidence>
<dbReference type="InterPro" id="IPR000829">
    <property type="entry name" value="DAGK"/>
</dbReference>
<dbReference type="GO" id="GO:0008654">
    <property type="term" value="P:phospholipid biosynthetic process"/>
    <property type="evidence" value="ECO:0007669"/>
    <property type="project" value="UniProtKB-KW"/>
</dbReference>
<evidence type="ECO:0000256" key="13">
    <source>
        <dbReference type="ARBA" id="ARBA00023209"/>
    </source>
</evidence>
<feature type="binding site" evidence="17">
    <location>
        <position position="70"/>
    </location>
    <ligand>
        <name>ATP</name>
        <dbReference type="ChEBI" id="CHEBI:30616"/>
    </ligand>
</feature>
<comment type="cofactor">
    <cofactor evidence="18">
        <name>Mg(2+)</name>
        <dbReference type="ChEBI" id="CHEBI:18420"/>
    </cofactor>
    <text evidence="18">Mn(2+), Zn(2+), Cd(2+) and Co(2+) support activity to lesser extents.</text>
</comment>
<comment type="similarity">
    <text evidence="2">Belongs to the bacterial diacylglycerol kinase family.</text>
</comment>
<feature type="active site" description="Proton acceptor" evidence="15">
    <location>
        <position position="63"/>
    </location>
</feature>